<protein>
    <submittedName>
        <fullName evidence="1">Uncharacterized protein</fullName>
    </submittedName>
</protein>
<dbReference type="AlphaFoldDB" id="X1AP38"/>
<proteinExistence type="predicted"/>
<organism evidence="1">
    <name type="scientific">marine sediment metagenome</name>
    <dbReference type="NCBI Taxonomy" id="412755"/>
    <lineage>
        <taxon>unclassified sequences</taxon>
        <taxon>metagenomes</taxon>
        <taxon>ecological metagenomes</taxon>
    </lineage>
</organism>
<sequence length="108" mass="12077">MTEITQINSTTFETTTGDGDGISDARVVFGGSDAQKFAPNINLGKWDDEYWLNLNLPSIQTTIEIPTFKDGVVDLKIGDLTYRNYHHKTAKGVLEIEIEVAIRIRVAY</sequence>
<reference evidence="1" key="1">
    <citation type="journal article" date="2014" name="Front. Microbiol.">
        <title>High frequency of phylogenetically diverse reductive dehalogenase-homologous genes in deep subseafloor sedimentary metagenomes.</title>
        <authorList>
            <person name="Kawai M."/>
            <person name="Futagami T."/>
            <person name="Toyoda A."/>
            <person name="Takaki Y."/>
            <person name="Nishi S."/>
            <person name="Hori S."/>
            <person name="Arai W."/>
            <person name="Tsubouchi T."/>
            <person name="Morono Y."/>
            <person name="Uchiyama I."/>
            <person name="Ito T."/>
            <person name="Fujiyama A."/>
            <person name="Inagaki F."/>
            <person name="Takami H."/>
        </authorList>
    </citation>
    <scope>NUCLEOTIDE SEQUENCE</scope>
    <source>
        <strain evidence="1">Expedition CK06-06</strain>
    </source>
</reference>
<name>X1AP38_9ZZZZ</name>
<evidence type="ECO:0000313" key="1">
    <source>
        <dbReference type="EMBL" id="GAG84530.1"/>
    </source>
</evidence>
<gene>
    <name evidence="1" type="ORF">S01H4_28348</name>
</gene>
<dbReference type="EMBL" id="BART01014075">
    <property type="protein sequence ID" value="GAG84530.1"/>
    <property type="molecule type" value="Genomic_DNA"/>
</dbReference>
<comment type="caution">
    <text evidence="1">The sequence shown here is derived from an EMBL/GenBank/DDBJ whole genome shotgun (WGS) entry which is preliminary data.</text>
</comment>
<accession>X1AP38</accession>